<dbReference type="Proteomes" id="UP000030671">
    <property type="component" value="Unassembled WGS sequence"/>
</dbReference>
<dbReference type="RefSeq" id="XP_009542923.1">
    <property type="nucleotide sequence ID" value="XM_009544628.1"/>
</dbReference>
<organism evidence="3 4">
    <name type="scientific">Heterobasidion irregulare (strain TC 32-1)</name>
    <dbReference type="NCBI Taxonomy" id="747525"/>
    <lineage>
        <taxon>Eukaryota</taxon>
        <taxon>Fungi</taxon>
        <taxon>Dikarya</taxon>
        <taxon>Basidiomycota</taxon>
        <taxon>Agaricomycotina</taxon>
        <taxon>Agaricomycetes</taxon>
        <taxon>Russulales</taxon>
        <taxon>Bondarzewiaceae</taxon>
        <taxon>Heterobasidion</taxon>
        <taxon>Heterobasidion annosum species complex</taxon>
    </lineage>
</organism>
<evidence type="ECO:0000259" key="2">
    <source>
        <dbReference type="PROSITE" id="PS50800"/>
    </source>
</evidence>
<dbReference type="InParanoid" id="W4KKA9"/>
<keyword evidence="4" id="KW-1185">Reference proteome</keyword>
<dbReference type="Pfam" id="PF02037">
    <property type="entry name" value="SAP"/>
    <property type="match status" value="1"/>
</dbReference>
<reference evidence="3 4" key="1">
    <citation type="journal article" date="2012" name="New Phytol.">
        <title>Insight into trade-off between wood decay and parasitism from the genome of a fungal forest pathogen.</title>
        <authorList>
            <person name="Olson A."/>
            <person name="Aerts A."/>
            <person name="Asiegbu F."/>
            <person name="Belbahri L."/>
            <person name="Bouzid O."/>
            <person name="Broberg A."/>
            <person name="Canback B."/>
            <person name="Coutinho P.M."/>
            <person name="Cullen D."/>
            <person name="Dalman K."/>
            <person name="Deflorio G."/>
            <person name="van Diepen L.T."/>
            <person name="Dunand C."/>
            <person name="Duplessis S."/>
            <person name="Durling M."/>
            <person name="Gonthier P."/>
            <person name="Grimwood J."/>
            <person name="Fossdal C.G."/>
            <person name="Hansson D."/>
            <person name="Henrissat B."/>
            <person name="Hietala A."/>
            <person name="Himmelstrand K."/>
            <person name="Hoffmeister D."/>
            <person name="Hogberg N."/>
            <person name="James T.Y."/>
            <person name="Karlsson M."/>
            <person name="Kohler A."/>
            <person name="Kues U."/>
            <person name="Lee Y.H."/>
            <person name="Lin Y.C."/>
            <person name="Lind M."/>
            <person name="Lindquist E."/>
            <person name="Lombard V."/>
            <person name="Lucas S."/>
            <person name="Lunden K."/>
            <person name="Morin E."/>
            <person name="Murat C."/>
            <person name="Park J."/>
            <person name="Raffaello T."/>
            <person name="Rouze P."/>
            <person name="Salamov A."/>
            <person name="Schmutz J."/>
            <person name="Solheim H."/>
            <person name="Stahlberg J."/>
            <person name="Velez H."/>
            <person name="de Vries R.P."/>
            <person name="Wiebenga A."/>
            <person name="Woodward S."/>
            <person name="Yakovlev I."/>
            <person name="Garbelotto M."/>
            <person name="Martin F."/>
            <person name="Grigoriev I.V."/>
            <person name="Stenlid J."/>
        </authorList>
    </citation>
    <scope>NUCLEOTIDE SEQUENCE [LARGE SCALE GENOMIC DNA]</scope>
    <source>
        <strain evidence="3 4">TC 32-1</strain>
    </source>
</reference>
<dbReference type="PROSITE" id="PS50800">
    <property type="entry name" value="SAP"/>
    <property type="match status" value="1"/>
</dbReference>
<feature type="region of interest" description="Disordered" evidence="1">
    <location>
        <begin position="1"/>
        <end position="37"/>
    </location>
</feature>
<dbReference type="AlphaFoldDB" id="W4KKA9"/>
<gene>
    <name evidence="3" type="ORF">HETIRDRAFT_407879</name>
</gene>
<dbReference type="HOGENOM" id="CLU_1981851_0_0_1"/>
<dbReference type="KEGG" id="hir:HETIRDRAFT_407879"/>
<dbReference type="EMBL" id="KI925455">
    <property type="protein sequence ID" value="ETW86154.1"/>
    <property type="molecule type" value="Genomic_DNA"/>
</dbReference>
<evidence type="ECO:0000313" key="3">
    <source>
        <dbReference type="EMBL" id="ETW86154.1"/>
    </source>
</evidence>
<name>W4KKA9_HETIT</name>
<dbReference type="GeneID" id="20672635"/>
<dbReference type="OrthoDB" id="5569309at2759"/>
<accession>W4KKA9</accession>
<feature type="domain" description="SAP" evidence="2">
    <location>
        <begin position="72"/>
        <end position="106"/>
    </location>
</feature>
<proteinExistence type="predicted"/>
<dbReference type="SMART" id="SM00513">
    <property type="entry name" value="SAP"/>
    <property type="match status" value="1"/>
</dbReference>
<evidence type="ECO:0000256" key="1">
    <source>
        <dbReference type="SAM" id="MobiDB-lite"/>
    </source>
</evidence>
<sequence length="126" mass="13154">MCHPPTPTQRNDAHAGGTPFQPNAARHIGWGAGGTERNAVAKGLEDDAQKGGAARDRDARRAIASTVFSGSLGTKAKAQLRDIASALGLPVEGTKKVVVERIQAHLDATPALADHPRFAGLRACRT</sequence>
<protein>
    <recommendedName>
        <fullName evidence="2">SAP domain-containing protein</fullName>
    </recommendedName>
</protein>
<evidence type="ECO:0000313" key="4">
    <source>
        <dbReference type="Proteomes" id="UP000030671"/>
    </source>
</evidence>
<dbReference type="InterPro" id="IPR003034">
    <property type="entry name" value="SAP_dom"/>
</dbReference>